<dbReference type="Pfam" id="PF01420">
    <property type="entry name" value="Methylase_S"/>
    <property type="match status" value="2"/>
</dbReference>
<evidence type="ECO:0000256" key="1">
    <source>
        <dbReference type="ARBA" id="ARBA00010923"/>
    </source>
</evidence>
<dbReference type="RefSeq" id="WP_086118123.1">
    <property type="nucleotide sequence ID" value="NZ_CP054657.1"/>
</dbReference>
<evidence type="ECO:0000313" key="7">
    <source>
        <dbReference type="Proteomes" id="UP000194219"/>
    </source>
</evidence>
<accession>A0A1Y3UB68</accession>
<dbReference type="Proteomes" id="UP000195868">
    <property type="component" value="Unassembled WGS sequence"/>
</dbReference>
<evidence type="ECO:0000259" key="4">
    <source>
        <dbReference type="Pfam" id="PF01420"/>
    </source>
</evidence>
<reference evidence="5 7" key="1">
    <citation type="submission" date="2016-09" db="EMBL/GenBank/DDBJ databases">
        <title>Lactobacillus reuteri KLR3006, genome sequencing and assembly.</title>
        <authorList>
            <person name="Lee J.-Y."/>
            <person name="Kim E.B."/>
            <person name="Choi Y.-J."/>
        </authorList>
    </citation>
    <scope>NUCLEOTIDE SEQUENCE [LARGE SCALE GENOMIC DNA]</scope>
    <source>
        <strain evidence="5 7">KLR3006</strain>
    </source>
</reference>
<keyword evidence="2" id="KW-0680">Restriction system</keyword>
<proteinExistence type="inferred from homology"/>
<evidence type="ECO:0000256" key="3">
    <source>
        <dbReference type="ARBA" id="ARBA00023125"/>
    </source>
</evidence>
<dbReference type="GO" id="GO:0009307">
    <property type="term" value="P:DNA restriction-modification system"/>
    <property type="evidence" value="ECO:0007669"/>
    <property type="project" value="UniProtKB-KW"/>
</dbReference>
<reference evidence="6" key="3">
    <citation type="journal article" date="2018" name="BMC Genomics">
        <title>Whole genome sequencing and function prediction of 133 gut anaerobes isolated from chicken caecum in pure cultures.</title>
        <authorList>
            <person name="Medvecky M."/>
            <person name="Cejkova D."/>
            <person name="Polansky O."/>
            <person name="Karasova D."/>
            <person name="Kubasova T."/>
            <person name="Cizek A."/>
            <person name="Rychlik I."/>
        </authorList>
    </citation>
    <scope>NUCLEOTIDE SEQUENCE</scope>
    <source>
        <strain evidence="6">An71</strain>
    </source>
</reference>
<evidence type="ECO:0000313" key="8">
    <source>
        <dbReference type="Proteomes" id="UP000195868"/>
    </source>
</evidence>
<dbReference type="InterPro" id="IPR044946">
    <property type="entry name" value="Restrct_endonuc_typeI_TRD_sf"/>
</dbReference>
<evidence type="ECO:0000313" key="5">
    <source>
        <dbReference type="EMBL" id="OTA81113.1"/>
    </source>
</evidence>
<gene>
    <name evidence="6" type="ORF">B5G22_08335</name>
    <name evidence="5" type="ORF">BHL83_09950</name>
</gene>
<dbReference type="Gene3D" id="3.90.220.20">
    <property type="entry name" value="DNA methylase specificity domains"/>
    <property type="match status" value="2"/>
</dbReference>
<keyword evidence="3" id="KW-0238">DNA-binding</keyword>
<sequence>MNQLNNDRYWKEFKLPDLEINSYGTPTLHLRQVEAASEIDPGCETINYITRGKFNNGVKLRVIKKPNFNIIPKNTISFGGETGEFFYQREPYVTGRDVYYIDTSKLTENEALFLLTIVRKKLHTQSTFNTIMTASIVNNTPFQLPVNEQNKPDWQYMGLYINELRQRALEKLNIINNINIQPTSINSQNWENFKFTELFTVNNSTNVLRREVDFGSGSMPYITSSSMNNGVVSYIDASNLPVDEGNCLLIGGKTYSISYQRQNFVSNDSHNLIIRLKPEYKQYATENVYLFLASIFRAYSYYYNWANAVNKNKLKSSTLHLPTTQKGVPDWQYMNQFIDQKKSQVKDKIEAFGKI</sequence>
<comment type="similarity">
    <text evidence="1">Belongs to the type-I restriction system S methylase family.</text>
</comment>
<dbReference type="SUPFAM" id="SSF116734">
    <property type="entry name" value="DNA methylase specificity domain"/>
    <property type="match status" value="1"/>
</dbReference>
<feature type="domain" description="Type I restriction modification DNA specificity" evidence="4">
    <location>
        <begin position="45"/>
        <end position="172"/>
    </location>
</feature>
<protein>
    <recommendedName>
        <fullName evidence="4">Type I restriction modification DNA specificity domain-containing protein</fullName>
    </recommendedName>
</protein>
<feature type="domain" description="Type I restriction modification DNA specificity" evidence="4">
    <location>
        <begin position="189"/>
        <end position="350"/>
    </location>
</feature>
<dbReference type="EMBL" id="NFHN01000036">
    <property type="protein sequence ID" value="OUN46014.1"/>
    <property type="molecule type" value="Genomic_DNA"/>
</dbReference>
<dbReference type="InterPro" id="IPR000055">
    <property type="entry name" value="Restrct_endonuc_typeI_TRD"/>
</dbReference>
<dbReference type="AlphaFoldDB" id="A0A1Y3UB68"/>
<evidence type="ECO:0000256" key="2">
    <source>
        <dbReference type="ARBA" id="ARBA00022747"/>
    </source>
</evidence>
<dbReference type="GO" id="GO:0003677">
    <property type="term" value="F:DNA binding"/>
    <property type="evidence" value="ECO:0007669"/>
    <property type="project" value="UniProtKB-KW"/>
</dbReference>
<dbReference type="Proteomes" id="UP000194219">
    <property type="component" value="Unassembled WGS sequence"/>
</dbReference>
<evidence type="ECO:0000313" key="6">
    <source>
        <dbReference type="EMBL" id="OUN46014.1"/>
    </source>
</evidence>
<dbReference type="EMBL" id="MIMV01000256">
    <property type="protein sequence ID" value="OTA81113.1"/>
    <property type="molecule type" value="Genomic_DNA"/>
</dbReference>
<name>A0A1Y3UB68_LIMRT</name>
<organism evidence="6 8">
    <name type="scientific">Limosilactobacillus reuteri</name>
    <name type="common">Lactobacillus reuteri</name>
    <dbReference type="NCBI Taxonomy" id="1598"/>
    <lineage>
        <taxon>Bacteria</taxon>
        <taxon>Bacillati</taxon>
        <taxon>Bacillota</taxon>
        <taxon>Bacilli</taxon>
        <taxon>Lactobacillales</taxon>
        <taxon>Lactobacillaceae</taxon>
        <taxon>Limosilactobacillus</taxon>
    </lineage>
</organism>
<comment type="caution">
    <text evidence="6">The sequence shown here is derived from an EMBL/GenBank/DDBJ whole genome shotgun (WGS) entry which is preliminary data.</text>
</comment>
<reference evidence="8" key="2">
    <citation type="submission" date="2017-04" db="EMBL/GenBank/DDBJ databases">
        <title>Function of individual gut microbiota members based on whole genome sequencing of pure cultures obtained from chicken caecum.</title>
        <authorList>
            <person name="Medvecky M."/>
            <person name="Cejkova D."/>
            <person name="Polansky O."/>
            <person name="Karasova D."/>
            <person name="Kubasova T."/>
            <person name="Cizek A."/>
            <person name="Rychlik I."/>
        </authorList>
    </citation>
    <scope>NUCLEOTIDE SEQUENCE [LARGE SCALE GENOMIC DNA]</scope>
    <source>
        <strain evidence="8">An71</strain>
    </source>
</reference>